<feature type="transmembrane region" description="Helical" evidence="2">
    <location>
        <begin position="98"/>
        <end position="123"/>
    </location>
</feature>
<feature type="region of interest" description="Disordered" evidence="1">
    <location>
        <begin position="252"/>
        <end position="280"/>
    </location>
</feature>
<feature type="transmembrane region" description="Helical" evidence="2">
    <location>
        <begin position="130"/>
        <end position="149"/>
    </location>
</feature>
<evidence type="ECO:0000256" key="1">
    <source>
        <dbReference type="SAM" id="MobiDB-lite"/>
    </source>
</evidence>
<accession>A0A4S4LR93</accession>
<feature type="transmembrane region" description="Helical" evidence="2">
    <location>
        <begin position="191"/>
        <end position="210"/>
    </location>
</feature>
<reference evidence="3 4" key="1">
    <citation type="submission" date="2019-02" db="EMBL/GenBank/DDBJ databases">
        <title>Genome sequencing of the rare red list fungi Bondarzewia mesenterica.</title>
        <authorList>
            <person name="Buettner E."/>
            <person name="Kellner H."/>
        </authorList>
    </citation>
    <scope>NUCLEOTIDE SEQUENCE [LARGE SCALE GENOMIC DNA]</scope>
    <source>
        <strain evidence="3 4">DSM 108281</strain>
    </source>
</reference>
<dbReference type="Proteomes" id="UP000310158">
    <property type="component" value="Unassembled WGS sequence"/>
</dbReference>
<evidence type="ECO:0000313" key="4">
    <source>
        <dbReference type="Proteomes" id="UP000310158"/>
    </source>
</evidence>
<feature type="compositionally biased region" description="Polar residues" evidence="1">
    <location>
        <begin position="252"/>
        <end position="261"/>
    </location>
</feature>
<keyword evidence="4" id="KW-1185">Reference proteome</keyword>
<evidence type="ECO:0008006" key="5">
    <source>
        <dbReference type="Google" id="ProtNLM"/>
    </source>
</evidence>
<keyword evidence="2" id="KW-1133">Transmembrane helix</keyword>
<evidence type="ECO:0000256" key="2">
    <source>
        <dbReference type="SAM" id="Phobius"/>
    </source>
</evidence>
<organism evidence="3 4">
    <name type="scientific">Bondarzewia mesenterica</name>
    <dbReference type="NCBI Taxonomy" id="1095465"/>
    <lineage>
        <taxon>Eukaryota</taxon>
        <taxon>Fungi</taxon>
        <taxon>Dikarya</taxon>
        <taxon>Basidiomycota</taxon>
        <taxon>Agaricomycotina</taxon>
        <taxon>Agaricomycetes</taxon>
        <taxon>Russulales</taxon>
        <taxon>Bondarzewiaceae</taxon>
        <taxon>Bondarzewia</taxon>
    </lineage>
</organism>
<dbReference type="EMBL" id="SGPL01000244">
    <property type="protein sequence ID" value="THH14874.1"/>
    <property type="molecule type" value="Genomic_DNA"/>
</dbReference>
<dbReference type="AlphaFoldDB" id="A0A4S4LR93"/>
<comment type="caution">
    <text evidence="3">The sequence shown here is derived from an EMBL/GenBank/DDBJ whole genome shotgun (WGS) entry which is preliminary data.</text>
</comment>
<protein>
    <recommendedName>
        <fullName evidence="5">MARVEL domain-containing protein</fullName>
    </recommendedName>
</protein>
<feature type="transmembrane region" description="Helical" evidence="2">
    <location>
        <begin position="64"/>
        <end position="86"/>
    </location>
</feature>
<evidence type="ECO:0000313" key="3">
    <source>
        <dbReference type="EMBL" id="THH14874.1"/>
    </source>
</evidence>
<keyword evidence="2" id="KW-0472">Membrane</keyword>
<name>A0A4S4LR93_9AGAM</name>
<gene>
    <name evidence="3" type="ORF">EW146_g5524</name>
</gene>
<keyword evidence="2" id="KW-0812">Transmembrane</keyword>
<proteinExistence type="predicted"/>
<sequence length="280" mass="30307">MLIELAFYTKAYLDAKMGNETPISLTVAAVKDLSIKTQYLCGMSSQPNPPLLFPPPDPHLRHGFVFFSPNNSSTVVFATIVLGLAADLISSTEEFYGSYYIFSALAVATAVLTMITLIPMLIIDAFRGGAFTSLVVVEVSWFSILWILWLSTGAYAADTDGLVFIGSSCNFVNPTISLGCGEFKAIMAFSFLSWIILMAYTVTLTVFAFIGQNRGNAVWKTTVRDASFLAQPGKASTDSPMMVQQPSYVSGPQSTAPSMSQHHIPMQVDHHSPSPGFGQV</sequence>
<dbReference type="OrthoDB" id="3364107at2759"/>